<evidence type="ECO:0000313" key="6">
    <source>
        <dbReference type="EMBL" id="GAA4691370.1"/>
    </source>
</evidence>
<evidence type="ECO:0000256" key="3">
    <source>
        <dbReference type="ARBA" id="ARBA00022840"/>
    </source>
</evidence>
<dbReference type="Gene3D" id="3.40.50.300">
    <property type="entry name" value="P-loop containing nucleotide triphosphate hydrolases"/>
    <property type="match status" value="2"/>
</dbReference>
<keyword evidence="2" id="KW-0547">Nucleotide-binding</keyword>
<evidence type="ECO:0000313" key="7">
    <source>
        <dbReference type="Proteomes" id="UP001499974"/>
    </source>
</evidence>
<protein>
    <submittedName>
        <fullName evidence="6">ABC-F family ATP-binding cassette domain-containing protein</fullName>
    </submittedName>
</protein>
<organism evidence="6 7">
    <name type="scientific">Nocardioides conyzicola</name>
    <dbReference type="NCBI Taxonomy" id="1651781"/>
    <lineage>
        <taxon>Bacteria</taxon>
        <taxon>Bacillati</taxon>
        <taxon>Actinomycetota</taxon>
        <taxon>Actinomycetes</taxon>
        <taxon>Propionibacteriales</taxon>
        <taxon>Nocardioidaceae</taxon>
        <taxon>Nocardioides</taxon>
    </lineage>
</organism>
<feature type="domain" description="ABC transporter" evidence="5">
    <location>
        <begin position="8"/>
        <end position="240"/>
    </location>
</feature>
<name>A0ABP8WN38_9ACTN</name>
<dbReference type="Pfam" id="PF00005">
    <property type="entry name" value="ABC_tran"/>
    <property type="match status" value="2"/>
</dbReference>
<gene>
    <name evidence="6" type="ORF">GCM10023349_02580</name>
</gene>
<dbReference type="PROSITE" id="PS50893">
    <property type="entry name" value="ABC_TRANSPORTER_2"/>
    <property type="match status" value="1"/>
</dbReference>
<proteinExistence type="predicted"/>
<dbReference type="GO" id="GO:0005524">
    <property type="term" value="F:ATP binding"/>
    <property type="evidence" value="ECO:0007669"/>
    <property type="project" value="UniProtKB-KW"/>
</dbReference>
<accession>A0ABP8WN38</accession>
<dbReference type="InterPro" id="IPR050611">
    <property type="entry name" value="ABCF"/>
</dbReference>
<dbReference type="InterPro" id="IPR003439">
    <property type="entry name" value="ABC_transporter-like_ATP-bd"/>
</dbReference>
<keyword evidence="3 6" id="KW-0067">ATP-binding</keyword>
<comment type="caution">
    <text evidence="6">The sequence shown here is derived from an EMBL/GenBank/DDBJ whole genome shotgun (WGS) entry which is preliminary data.</text>
</comment>
<dbReference type="InterPro" id="IPR027417">
    <property type="entry name" value="P-loop_NTPase"/>
</dbReference>
<sequence length="510" mass="54829">MPAPTSVIAASGLTFAWPDGTPVLRDLDLLVSPGRSGLVGVNGAGKSTLLRLVAGSLTPTSGHLAVNGTVGYLPQDLHLDAQQPVVDFLGIGAVIRAIQAVEGGATDPELYDVIGDDWDVEDRAVAELGRLGLPRDVIDRRLGQLSGGEVTQLGLSRLLLQRPDVLVLDEPTNNLDADARHRLYEVVEGWTRSLLVVSHDRDLLERMDRIGDLRGGSVRWYGGGYSSYAAQVAAEQEAAEHAVTAARSDLRRQRNDRAEAERQLAGRRRQAKKAEASAGLGKAQINYKRNRAEASAAGLRGVHDARLEQARERLDAAESRLREDREIRVDLPGTEVPRGRVVLESDDLDISGPDRVGVVGPNGSGKTTLLHRLVDHAQVPVALLPQRLDLLDDDDTVVGNVAGRAPGADPNTVRARLARFLFRGGAADRLVGELSGGERFRATLAALLLADPPPQLLLLDEPTNNLDFASYDALVSALESYRGALVVVSHDPAFLEDIGVERIVDLAERV</sequence>
<dbReference type="InterPro" id="IPR003593">
    <property type="entry name" value="AAA+_ATPase"/>
</dbReference>
<dbReference type="SMART" id="SM00382">
    <property type="entry name" value="AAA"/>
    <property type="match status" value="2"/>
</dbReference>
<keyword evidence="1" id="KW-0677">Repeat</keyword>
<dbReference type="SUPFAM" id="SSF52540">
    <property type="entry name" value="P-loop containing nucleoside triphosphate hydrolases"/>
    <property type="match status" value="2"/>
</dbReference>
<feature type="region of interest" description="Disordered" evidence="4">
    <location>
        <begin position="246"/>
        <end position="278"/>
    </location>
</feature>
<keyword evidence="7" id="KW-1185">Reference proteome</keyword>
<feature type="compositionally biased region" description="Basic and acidic residues" evidence="4">
    <location>
        <begin position="248"/>
        <end position="264"/>
    </location>
</feature>
<evidence type="ECO:0000256" key="1">
    <source>
        <dbReference type="ARBA" id="ARBA00022737"/>
    </source>
</evidence>
<evidence type="ECO:0000259" key="5">
    <source>
        <dbReference type="PROSITE" id="PS50893"/>
    </source>
</evidence>
<dbReference type="PANTHER" id="PTHR19211:SF6">
    <property type="entry name" value="BLL7188 PROTEIN"/>
    <property type="match status" value="1"/>
</dbReference>
<dbReference type="EMBL" id="BAABKM010000001">
    <property type="protein sequence ID" value="GAA4691370.1"/>
    <property type="molecule type" value="Genomic_DNA"/>
</dbReference>
<evidence type="ECO:0000256" key="4">
    <source>
        <dbReference type="SAM" id="MobiDB-lite"/>
    </source>
</evidence>
<dbReference type="RefSeq" id="WP_345518442.1">
    <property type="nucleotide sequence ID" value="NZ_BAABKM010000001.1"/>
</dbReference>
<evidence type="ECO:0000256" key="2">
    <source>
        <dbReference type="ARBA" id="ARBA00022741"/>
    </source>
</evidence>
<dbReference type="PANTHER" id="PTHR19211">
    <property type="entry name" value="ATP-BINDING TRANSPORT PROTEIN-RELATED"/>
    <property type="match status" value="1"/>
</dbReference>
<reference evidence="7" key="1">
    <citation type="journal article" date="2019" name="Int. J. Syst. Evol. Microbiol.">
        <title>The Global Catalogue of Microorganisms (GCM) 10K type strain sequencing project: providing services to taxonomists for standard genome sequencing and annotation.</title>
        <authorList>
            <consortium name="The Broad Institute Genomics Platform"/>
            <consortium name="The Broad Institute Genome Sequencing Center for Infectious Disease"/>
            <person name="Wu L."/>
            <person name="Ma J."/>
        </authorList>
    </citation>
    <scope>NUCLEOTIDE SEQUENCE [LARGE SCALE GENOMIC DNA]</scope>
    <source>
        <strain evidence="7">JCM 18531</strain>
    </source>
</reference>
<dbReference type="Proteomes" id="UP001499974">
    <property type="component" value="Unassembled WGS sequence"/>
</dbReference>